<feature type="region of interest" description="Disordered" evidence="1">
    <location>
        <begin position="55"/>
        <end position="177"/>
    </location>
</feature>
<feature type="compositionally biased region" description="Basic residues" evidence="1">
    <location>
        <begin position="132"/>
        <end position="143"/>
    </location>
</feature>
<name>A0A135SZU1_9PEZI</name>
<evidence type="ECO:0000313" key="3">
    <source>
        <dbReference type="Proteomes" id="UP000070054"/>
    </source>
</evidence>
<comment type="caution">
    <text evidence="2">The sequence shown here is derived from an EMBL/GenBank/DDBJ whole genome shotgun (WGS) entry which is preliminary data.</text>
</comment>
<feature type="non-terminal residue" evidence="2">
    <location>
        <position position="1"/>
    </location>
</feature>
<sequence>RAPITTATIWFELSRPDLIPKRLREKREREKANRFGWTKRRGKYCKRYKKSIAENFNSVAPDPIPRKVSQKRPRSRSKRRRRRSSSRYLKAIQSYVRSTPTTAENKTEKETCAHSLPTLPPTPLPFLQLPRPHAHTSHAHRPTSHVPYGHSPPSTVYDQPAGDLLLPAQESTSQNQA</sequence>
<feature type="compositionally biased region" description="Basic residues" evidence="1">
    <location>
        <begin position="68"/>
        <end position="85"/>
    </location>
</feature>
<protein>
    <submittedName>
        <fullName evidence="2">Uncharacterized protein</fullName>
    </submittedName>
</protein>
<keyword evidence="3" id="KW-1185">Reference proteome</keyword>
<evidence type="ECO:0000256" key="1">
    <source>
        <dbReference type="SAM" id="MobiDB-lite"/>
    </source>
</evidence>
<reference evidence="2 3" key="1">
    <citation type="submission" date="2014-02" db="EMBL/GenBank/DDBJ databases">
        <title>The genome sequence of Colletotrichum nymphaeae SA-01.</title>
        <authorList>
            <person name="Baroncelli R."/>
            <person name="Thon M.R."/>
        </authorList>
    </citation>
    <scope>NUCLEOTIDE SEQUENCE [LARGE SCALE GENOMIC DNA]</scope>
    <source>
        <strain evidence="2 3">SA-01</strain>
    </source>
</reference>
<feature type="compositionally biased region" description="Polar residues" evidence="1">
    <location>
        <begin position="95"/>
        <end position="104"/>
    </location>
</feature>
<organism evidence="2 3">
    <name type="scientific">Colletotrichum nymphaeae SA-01</name>
    <dbReference type="NCBI Taxonomy" id="1460502"/>
    <lineage>
        <taxon>Eukaryota</taxon>
        <taxon>Fungi</taxon>
        <taxon>Dikarya</taxon>
        <taxon>Ascomycota</taxon>
        <taxon>Pezizomycotina</taxon>
        <taxon>Sordariomycetes</taxon>
        <taxon>Hypocreomycetidae</taxon>
        <taxon>Glomerellales</taxon>
        <taxon>Glomerellaceae</taxon>
        <taxon>Colletotrichum</taxon>
        <taxon>Colletotrichum acutatum species complex</taxon>
    </lineage>
</organism>
<accession>A0A135SZU1</accession>
<dbReference type="Proteomes" id="UP000070054">
    <property type="component" value="Unassembled WGS sequence"/>
</dbReference>
<gene>
    <name evidence="2" type="ORF">CNYM01_04061</name>
</gene>
<evidence type="ECO:0000313" key="2">
    <source>
        <dbReference type="EMBL" id="KXH41404.1"/>
    </source>
</evidence>
<dbReference type="AlphaFoldDB" id="A0A135SZU1"/>
<proteinExistence type="predicted"/>
<dbReference type="EMBL" id="JEMN01001289">
    <property type="protein sequence ID" value="KXH41404.1"/>
    <property type="molecule type" value="Genomic_DNA"/>
</dbReference>